<feature type="domain" description="ATPase AAA-type core" evidence="1">
    <location>
        <begin position="26"/>
        <end position="325"/>
    </location>
</feature>
<dbReference type="GO" id="GO:0000731">
    <property type="term" value="P:DNA synthesis involved in DNA repair"/>
    <property type="evidence" value="ECO:0007669"/>
    <property type="project" value="TreeGrafter"/>
</dbReference>
<name>A0A7G9YPS8_9EURY</name>
<dbReference type="Gene3D" id="3.40.50.300">
    <property type="entry name" value="P-loop containing nucleotide triphosphate hydrolases"/>
    <property type="match status" value="1"/>
</dbReference>
<dbReference type="SUPFAM" id="SSF52540">
    <property type="entry name" value="P-loop containing nucleoside triphosphate hydrolases"/>
    <property type="match status" value="1"/>
</dbReference>
<dbReference type="PIRSF" id="PIRSF029347">
    <property type="entry name" value="RecF"/>
    <property type="match status" value="1"/>
</dbReference>
<accession>A0A7G9YPS8</accession>
<dbReference type="PANTHER" id="PTHR32182">
    <property type="entry name" value="DNA REPLICATION AND REPAIR PROTEIN RECF"/>
    <property type="match status" value="1"/>
</dbReference>
<dbReference type="GO" id="GO:0006302">
    <property type="term" value="P:double-strand break repair"/>
    <property type="evidence" value="ECO:0007669"/>
    <property type="project" value="TreeGrafter"/>
</dbReference>
<dbReference type="PANTHER" id="PTHR32182:SF22">
    <property type="entry name" value="ATP-DEPENDENT ENDONUCLEASE, OLD FAMILY-RELATED"/>
    <property type="match status" value="1"/>
</dbReference>
<reference evidence="2" key="1">
    <citation type="submission" date="2020-06" db="EMBL/GenBank/DDBJ databases">
        <title>Unique genomic features of the anaerobic methanotrophic archaea.</title>
        <authorList>
            <person name="Chadwick G.L."/>
            <person name="Skennerton C.T."/>
            <person name="Laso-Perez R."/>
            <person name="Leu A.O."/>
            <person name="Speth D.R."/>
            <person name="Yu H."/>
            <person name="Morgan-Lang C."/>
            <person name="Hatzenpichler R."/>
            <person name="Goudeau D."/>
            <person name="Malmstrom R."/>
            <person name="Brazelton W.J."/>
            <person name="Woyke T."/>
            <person name="Hallam S.J."/>
            <person name="Tyson G.W."/>
            <person name="Wegener G."/>
            <person name="Boetius A."/>
            <person name="Orphan V."/>
        </authorList>
    </citation>
    <scope>NUCLEOTIDE SEQUENCE</scope>
</reference>
<dbReference type="AlphaFoldDB" id="A0A7G9YPS8"/>
<protein>
    <submittedName>
        <fullName evidence="2">DNA replication and repair protein RecF</fullName>
    </submittedName>
</protein>
<dbReference type="EMBL" id="MT631401">
    <property type="protein sequence ID" value="QNO50012.1"/>
    <property type="molecule type" value="Genomic_DNA"/>
</dbReference>
<sequence>MIVSHITLKNWRNFQSVDVDMGNRVFLVGPNASGKSNLLDVFRFLRDIAKQGGGLQKAISDRGGIPKIRCLAARRESDVEIEVSLAETAAEETSWRYAIGIKQEVRGYRNPYLTYEKVWAGDELIINRPDPDDEHDRLRLTQTHIEQVSLNQPFRDISKFFDSVQYLHLIPQLIRYPGAFPGPGIPGDPYGQNFLVRVAKTNARTRGSRLKKIEGALRVVVPQLKHLTDIKDESGIPHLEATYEHWRPKGAKQHEDQFSDGTLRLIGLLWALLDGDSLLLLEEPELSLNSGIVSKLPALMHRLQRQKKSRQRRQVILSTHSADLLSDKGIGGGEVLILSPGAEGTDVNVASSIREIRGLLEGGLSVADAVLPRTVRQMEIGDF</sequence>
<gene>
    <name evidence="2" type="primary">recF</name>
    <name evidence="2" type="ORF">CAGMOKBG_00032</name>
</gene>
<organism evidence="2">
    <name type="scientific">Candidatus Methanogaster sp. ANME-2c ERB4</name>
    <dbReference type="NCBI Taxonomy" id="2759911"/>
    <lineage>
        <taxon>Archaea</taxon>
        <taxon>Methanobacteriati</taxon>
        <taxon>Methanobacteriota</taxon>
        <taxon>Stenosarchaea group</taxon>
        <taxon>Methanomicrobia</taxon>
        <taxon>Methanosarcinales</taxon>
        <taxon>ANME-2 cluster</taxon>
        <taxon>Candidatus Methanogasteraceae</taxon>
        <taxon>Candidatus Methanogaster</taxon>
    </lineage>
</organism>
<proteinExistence type="predicted"/>
<evidence type="ECO:0000313" key="2">
    <source>
        <dbReference type="EMBL" id="QNO50012.1"/>
    </source>
</evidence>
<dbReference type="InterPro" id="IPR014555">
    <property type="entry name" value="RecF-like"/>
</dbReference>
<evidence type="ECO:0000259" key="1">
    <source>
        <dbReference type="Pfam" id="PF13304"/>
    </source>
</evidence>
<dbReference type="GO" id="GO:0005524">
    <property type="term" value="F:ATP binding"/>
    <property type="evidence" value="ECO:0007669"/>
    <property type="project" value="InterPro"/>
</dbReference>
<dbReference type="InterPro" id="IPR003959">
    <property type="entry name" value="ATPase_AAA_core"/>
</dbReference>
<dbReference type="GO" id="GO:0016887">
    <property type="term" value="F:ATP hydrolysis activity"/>
    <property type="evidence" value="ECO:0007669"/>
    <property type="project" value="InterPro"/>
</dbReference>
<dbReference type="Pfam" id="PF13304">
    <property type="entry name" value="AAA_21"/>
    <property type="match status" value="1"/>
</dbReference>
<dbReference type="InterPro" id="IPR027417">
    <property type="entry name" value="P-loop_NTPase"/>
</dbReference>